<organism evidence="1 2">
    <name type="scientific">Paragemmobacter ruber</name>
    <dbReference type="NCBI Taxonomy" id="1985673"/>
    <lineage>
        <taxon>Bacteria</taxon>
        <taxon>Pseudomonadati</taxon>
        <taxon>Pseudomonadota</taxon>
        <taxon>Alphaproteobacteria</taxon>
        <taxon>Rhodobacterales</taxon>
        <taxon>Paracoccaceae</taxon>
        <taxon>Paragemmobacter</taxon>
    </lineage>
</organism>
<gene>
    <name evidence="1" type="ORF">GU920_07475</name>
</gene>
<accession>A0ABW9Y6C8</accession>
<dbReference type="RefSeq" id="WP_161766288.1">
    <property type="nucleotide sequence ID" value="NZ_JAAATW010000001.1"/>
</dbReference>
<name>A0ABW9Y6C8_9RHOB</name>
<proteinExistence type="predicted"/>
<evidence type="ECO:0000313" key="1">
    <source>
        <dbReference type="EMBL" id="NBE07370.1"/>
    </source>
</evidence>
<dbReference type="Proteomes" id="UP001517376">
    <property type="component" value="Unassembled WGS sequence"/>
</dbReference>
<protein>
    <submittedName>
        <fullName evidence="1">Uncharacterized protein</fullName>
    </submittedName>
</protein>
<dbReference type="EMBL" id="JAAATW010000001">
    <property type="protein sequence ID" value="NBE07370.1"/>
    <property type="molecule type" value="Genomic_DNA"/>
</dbReference>
<keyword evidence="2" id="KW-1185">Reference proteome</keyword>
<reference evidence="2" key="1">
    <citation type="submission" date="2020-01" db="EMBL/GenBank/DDBJ databases">
        <title>Sphingomonas sp. strain CSW-10.</title>
        <authorList>
            <person name="Chen W.-M."/>
        </authorList>
    </citation>
    <scope>NUCLEOTIDE SEQUENCE [LARGE SCALE GENOMIC DNA]</scope>
    <source>
        <strain evidence="2">CCP-1</strain>
    </source>
</reference>
<comment type="caution">
    <text evidence="1">The sequence shown here is derived from an EMBL/GenBank/DDBJ whole genome shotgun (WGS) entry which is preliminary data.</text>
</comment>
<evidence type="ECO:0000313" key="2">
    <source>
        <dbReference type="Proteomes" id="UP001517376"/>
    </source>
</evidence>
<sequence length="116" mass="12568">MDILADILLAAGALGAGLYCHILSGRLKRFNTLEHGMGGAIAVLSQQVDEMTRALEQARGAAIGSSDRLSELVDRAEAAGARIDLLLSSLHDLPDADENARRVRFVRRRREMEAAE</sequence>